<dbReference type="PANTHER" id="PTHR45566:SF1">
    <property type="entry name" value="HTH-TYPE TRANSCRIPTIONAL REGULATOR YHJB-RELATED"/>
    <property type="match status" value="1"/>
</dbReference>
<dbReference type="InterPro" id="IPR051015">
    <property type="entry name" value="EvgA-like"/>
</dbReference>
<name>A0ABU4UBH7_9GAMM</name>
<dbReference type="SMART" id="SM00448">
    <property type="entry name" value="REC"/>
    <property type="match status" value="1"/>
</dbReference>
<dbReference type="InterPro" id="IPR000792">
    <property type="entry name" value="Tscrpt_reg_LuxR_C"/>
</dbReference>
<dbReference type="PANTHER" id="PTHR45566">
    <property type="entry name" value="HTH-TYPE TRANSCRIPTIONAL REGULATOR YHJB-RELATED"/>
    <property type="match status" value="1"/>
</dbReference>
<evidence type="ECO:0000313" key="7">
    <source>
        <dbReference type="Proteomes" id="UP001284537"/>
    </source>
</evidence>
<dbReference type="CDD" id="cd17535">
    <property type="entry name" value="REC_NarL-like"/>
    <property type="match status" value="1"/>
</dbReference>
<dbReference type="RefSeq" id="WP_319960883.1">
    <property type="nucleotide sequence ID" value="NZ_JAXARY010000004.1"/>
</dbReference>
<dbReference type="PRINTS" id="PR00038">
    <property type="entry name" value="HTHLUXR"/>
</dbReference>
<proteinExistence type="predicted"/>
<keyword evidence="2" id="KW-0238">DNA-binding</keyword>
<evidence type="ECO:0000313" key="6">
    <source>
        <dbReference type="EMBL" id="MDX8126786.1"/>
    </source>
</evidence>
<organism evidence="6 7">
    <name type="scientific">Methylomonas defluvii</name>
    <dbReference type="NCBI Taxonomy" id="3045149"/>
    <lineage>
        <taxon>Bacteria</taxon>
        <taxon>Pseudomonadati</taxon>
        <taxon>Pseudomonadota</taxon>
        <taxon>Gammaproteobacteria</taxon>
        <taxon>Methylococcales</taxon>
        <taxon>Methylococcaceae</taxon>
        <taxon>Methylomonas</taxon>
    </lineage>
</organism>
<dbReference type="SUPFAM" id="SSF52172">
    <property type="entry name" value="CheY-like"/>
    <property type="match status" value="1"/>
</dbReference>
<accession>A0ABU4UBH7</accession>
<keyword evidence="7" id="KW-1185">Reference proteome</keyword>
<feature type="domain" description="Response regulatory" evidence="5">
    <location>
        <begin position="2"/>
        <end position="119"/>
    </location>
</feature>
<evidence type="ECO:0000256" key="3">
    <source>
        <dbReference type="PROSITE-ProRule" id="PRU00169"/>
    </source>
</evidence>
<comment type="caution">
    <text evidence="6">The sequence shown here is derived from an EMBL/GenBank/DDBJ whole genome shotgun (WGS) entry which is preliminary data.</text>
</comment>
<dbReference type="Pfam" id="PF00196">
    <property type="entry name" value="GerE"/>
    <property type="match status" value="1"/>
</dbReference>
<evidence type="ECO:0000259" key="5">
    <source>
        <dbReference type="PROSITE" id="PS50110"/>
    </source>
</evidence>
<dbReference type="Gene3D" id="3.40.50.2300">
    <property type="match status" value="1"/>
</dbReference>
<evidence type="ECO:0000259" key="4">
    <source>
        <dbReference type="PROSITE" id="PS50043"/>
    </source>
</evidence>
<feature type="domain" description="HTH luxR-type" evidence="4">
    <location>
        <begin position="146"/>
        <end position="211"/>
    </location>
</feature>
<dbReference type="InterPro" id="IPR016032">
    <property type="entry name" value="Sig_transdc_resp-reg_C-effctor"/>
</dbReference>
<protein>
    <submittedName>
        <fullName evidence="6">Response regulator transcription factor</fullName>
    </submittedName>
</protein>
<dbReference type="Pfam" id="PF00072">
    <property type="entry name" value="Response_reg"/>
    <property type="match status" value="1"/>
</dbReference>
<evidence type="ECO:0000256" key="1">
    <source>
        <dbReference type="ARBA" id="ARBA00022553"/>
    </source>
</evidence>
<gene>
    <name evidence="6" type="ORF">QLH52_05800</name>
</gene>
<dbReference type="CDD" id="cd06170">
    <property type="entry name" value="LuxR_C_like"/>
    <property type="match status" value="1"/>
</dbReference>
<dbReference type="PROSITE" id="PS50043">
    <property type="entry name" value="HTH_LUXR_2"/>
    <property type="match status" value="1"/>
</dbReference>
<feature type="modified residue" description="4-aspartylphosphate" evidence="3">
    <location>
        <position position="54"/>
    </location>
</feature>
<dbReference type="SUPFAM" id="SSF46894">
    <property type="entry name" value="C-terminal effector domain of the bipartite response regulators"/>
    <property type="match status" value="1"/>
</dbReference>
<dbReference type="InterPro" id="IPR058245">
    <property type="entry name" value="NreC/VraR/RcsB-like_REC"/>
</dbReference>
<dbReference type="Proteomes" id="UP001284537">
    <property type="component" value="Unassembled WGS sequence"/>
</dbReference>
<dbReference type="EMBL" id="JAXARY010000004">
    <property type="protein sequence ID" value="MDX8126786.1"/>
    <property type="molecule type" value="Genomic_DNA"/>
</dbReference>
<evidence type="ECO:0000256" key="2">
    <source>
        <dbReference type="ARBA" id="ARBA00023125"/>
    </source>
</evidence>
<dbReference type="PROSITE" id="PS50110">
    <property type="entry name" value="RESPONSE_REGULATORY"/>
    <property type="match status" value="1"/>
</dbReference>
<dbReference type="InterPro" id="IPR011006">
    <property type="entry name" value="CheY-like_superfamily"/>
</dbReference>
<dbReference type="SMART" id="SM00421">
    <property type="entry name" value="HTH_LUXR"/>
    <property type="match status" value="1"/>
</dbReference>
<sequence>MHILLVDDHTLFREALLHVLKQLADNVLVYEAANATEAVQLITHTRNLDMVLLDIDLPDMDGLTALPELRALAPTIPVVVLSGSEMSQHVKTALDKGAVGYIPKSCSGHEMLTALRIVLQGDIYIPPRLLGKLGGQSPIDTLDGEILATQTLLTARQIEVLELMGKGLPNKTIARNLNLAEGTVKLHVAAILRALAVGNRTQAVTEAVRRGVLLPPVNGQNL</sequence>
<reference evidence="6 7" key="1">
    <citation type="submission" date="2023-11" db="EMBL/GenBank/DDBJ databases">
        <authorList>
            <person name="Ouyang M.-Y."/>
        </authorList>
    </citation>
    <scope>NUCLEOTIDE SEQUENCE [LARGE SCALE GENOMIC DNA]</scope>
    <source>
        <strain evidence="6 7">OY6</strain>
    </source>
</reference>
<keyword evidence="1 3" id="KW-0597">Phosphoprotein</keyword>
<dbReference type="InterPro" id="IPR001789">
    <property type="entry name" value="Sig_transdc_resp-reg_receiver"/>
</dbReference>